<feature type="transmembrane region" description="Helical" evidence="1">
    <location>
        <begin position="390"/>
        <end position="409"/>
    </location>
</feature>
<feature type="transmembrane region" description="Helical" evidence="1">
    <location>
        <begin position="191"/>
        <end position="209"/>
    </location>
</feature>
<dbReference type="EMBL" id="LJCO01000052">
    <property type="protein sequence ID" value="KPV43332.1"/>
    <property type="molecule type" value="Genomic_DNA"/>
</dbReference>
<dbReference type="PANTHER" id="PTHR38454:SF1">
    <property type="entry name" value="INTEGRAL MEMBRANE PROTEIN"/>
    <property type="match status" value="1"/>
</dbReference>
<dbReference type="InterPro" id="IPR018580">
    <property type="entry name" value="Uncharacterised_YfhO"/>
</dbReference>
<reference evidence="2 3" key="1">
    <citation type="submission" date="2015-09" db="EMBL/GenBank/DDBJ databases">
        <title>Draft genome sequence of Alicyclobacillus ferrooxydans DSM 22381.</title>
        <authorList>
            <person name="Hemp J."/>
        </authorList>
    </citation>
    <scope>NUCLEOTIDE SEQUENCE [LARGE SCALE GENOMIC DNA]</scope>
    <source>
        <strain evidence="2 3">TC-34</strain>
    </source>
</reference>
<protein>
    <recommendedName>
        <fullName evidence="4">Membrane protein 6-pyruvoyl-tetrahydropterin synthase-related domain-containing protein</fullName>
    </recommendedName>
</protein>
<sequence length="876" mass="95383">MKAYHNVFEQTTDEEIYPTHKNSVLERLRHHLPALFGLVVLVCLAYPLWFSSGAMTFDDLTRLNVPQRMFVGNMLRHGQLPLWNPYNFGGQPFLGAGQSGPLYLPNLVFALLPIETALKVSYAFHTLLAAVSVYLIGYHLTKRRVAAVSSGVVFATSGFMIGHQIHTQMFDAMSLVPLALYFLIRLLTRPSWQTTVALGVVVAFEIYAGHPQVSFYLLLTILICALTIIFLTPFLGFFQRISMLLGAGALSLLLSAPQWLPTLELIPYSDRSQVSKVFLLKGSMPLNGLLQFLSPFTTGGGYTGTPLTGQGFAAAYGSALFWEYTCYVGLAALLLALTAVVSGFLRHPLVPALLLVGTVGILLSLGANGLLQDVLLYFPGFDLFRIPARYTVLTQLSIAILTAVGMAVVMEAIQYRKKAPLITLSVFSLLAIGTLVVEHAHGSLRSAPELAWVVPICIAAITMILPWLLWIGRPARSAVTGLILSLIVCSDVVVQAAGWSGFVNDGTLSYNAPNQTANYIKTQLTTRYPLQKVFALPDTSLAFDESLAFSIPTLNGYDSLESVWYADYVNLTWSAGDVVSEPRSMMDALGIRFLVSTNHAIPYWATEPKGVSSVEQGANVPKAANALEIRVGATNDASVPDYAPLLSVTLLSGDQHLTELLTGLPHQSFMIPLPSDWPRQGQTQVIVKNETWNTQVQVLETTWMTSGKSPSSTLISDVWLSPEPWKPVASNGLETVWENQAPAAGAYVTMNPDDPLTDIIGTVKSISFNANRQVWQVNASHSGGELVLGQTFDPGWTATVNGQPVRPEQVGGMYGYLLTGIPLSAGKQTVVLTYHPLGFRAGVVLFLTGLVMIGAMVAYVIVKSFRARNKRQSRRL</sequence>
<dbReference type="OrthoDB" id="9772884at2"/>
<dbReference type="PATRIC" id="fig|471514.4.peg.2378"/>
<feature type="transmembrane region" description="Helical" evidence="1">
    <location>
        <begin position="482"/>
        <end position="502"/>
    </location>
</feature>
<evidence type="ECO:0008006" key="4">
    <source>
        <dbReference type="Google" id="ProtNLM"/>
    </source>
</evidence>
<feature type="transmembrane region" description="Helical" evidence="1">
    <location>
        <begin position="450"/>
        <end position="470"/>
    </location>
</feature>
<dbReference type="AlphaFoldDB" id="A0A0P9EJX8"/>
<gene>
    <name evidence="2" type="ORF">AN477_12795</name>
</gene>
<dbReference type="Pfam" id="PF09586">
    <property type="entry name" value="YfhO"/>
    <property type="match status" value="1"/>
</dbReference>
<organism evidence="2 3">
    <name type="scientific">Alicyclobacillus ferrooxydans</name>
    <dbReference type="NCBI Taxonomy" id="471514"/>
    <lineage>
        <taxon>Bacteria</taxon>
        <taxon>Bacillati</taxon>
        <taxon>Bacillota</taxon>
        <taxon>Bacilli</taxon>
        <taxon>Bacillales</taxon>
        <taxon>Alicyclobacillaceae</taxon>
        <taxon>Alicyclobacillus</taxon>
    </lineage>
</organism>
<feature type="transmembrane region" description="Helical" evidence="1">
    <location>
        <begin position="32"/>
        <end position="50"/>
    </location>
</feature>
<evidence type="ECO:0000256" key="1">
    <source>
        <dbReference type="SAM" id="Phobius"/>
    </source>
</evidence>
<feature type="transmembrane region" description="Helical" evidence="1">
    <location>
        <begin position="327"/>
        <end position="345"/>
    </location>
</feature>
<keyword evidence="1" id="KW-1133">Transmembrane helix</keyword>
<feature type="transmembrane region" description="Helical" evidence="1">
    <location>
        <begin position="145"/>
        <end position="162"/>
    </location>
</feature>
<name>A0A0P9EJX8_9BACL</name>
<feature type="transmembrane region" description="Helical" evidence="1">
    <location>
        <begin position="215"/>
        <end position="234"/>
    </location>
</feature>
<feature type="transmembrane region" description="Helical" evidence="1">
    <location>
        <begin position="352"/>
        <end position="370"/>
    </location>
</feature>
<feature type="transmembrane region" description="Helical" evidence="1">
    <location>
        <begin position="120"/>
        <end position="138"/>
    </location>
</feature>
<dbReference type="STRING" id="471514.AN477_12795"/>
<comment type="caution">
    <text evidence="2">The sequence shown here is derived from an EMBL/GenBank/DDBJ whole genome shotgun (WGS) entry which is preliminary data.</text>
</comment>
<accession>A0A0P9EJX8</accession>
<dbReference type="RefSeq" id="WP_054969557.1">
    <property type="nucleotide sequence ID" value="NZ_LJCO01000052.1"/>
</dbReference>
<keyword evidence="1" id="KW-0812">Transmembrane</keyword>
<keyword evidence="3" id="KW-1185">Reference proteome</keyword>
<feature type="transmembrane region" description="Helical" evidence="1">
    <location>
        <begin position="421"/>
        <end position="438"/>
    </location>
</feature>
<evidence type="ECO:0000313" key="3">
    <source>
        <dbReference type="Proteomes" id="UP000050482"/>
    </source>
</evidence>
<evidence type="ECO:0000313" key="2">
    <source>
        <dbReference type="EMBL" id="KPV43332.1"/>
    </source>
</evidence>
<feature type="transmembrane region" description="Helical" evidence="1">
    <location>
        <begin position="837"/>
        <end position="862"/>
    </location>
</feature>
<keyword evidence="1" id="KW-0472">Membrane</keyword>
<proteinExistence type="predicted"/>
<dbReference type="PANTHER" id="PTHR38454">
    <property type="entry name" value="INTEGRAL MEMBRANE PROTEIN-RELATED"/>
    <property type="match status" value="1"/>
</dbReference>
<dbReference type="Proteomes" id="UP000050482">
    <property type="component" value="Unassembled WGS sequence"/>
</dbReference>